<dbReference type="AlphaFoldDB" id="A0A5J4U7A9"/>
<reference evidence="1 2" key="1">
    <citation type="submission" date="2019-03" db="EMBL/GenBank/DDBJ databases">
        <title>Single cell metagenomics reveals metabolic interactions within the superorganism composed of flagellate Streblomastix strix and complex community of Bacteroidetes bacteria on its surface.</title>
        <authorList>
            <person name="Treitli S.C."/>
            <person name="Kolisko M."/>
            <person name="Husnik F."/>
            <person name="Keeling P."/>
            <person name="Hampl V."/>
        </authorList>
    </citation>
    <scope>NUCLEOTIDE SEQUENCE [LARGE SCALE GENOMIC DNA]</scope>
    <source>
        <strain evidence="1">ST1C</strain>
    </source>
</reference>
<comment type="caution">
    <text evidence="1">The sequence shown here is derived from an EMBL/GenBank/DDBJ whole genome shotgun (WGS) entry which is preliminary data.</text>
</comment>
<sequence length="99" mass="11434">GSLVHNPLRSDDKHYNGNSEFYEGDEVILEINMAVEREQRTLHFFVKGRQQPISFVGLPNSVKFCVQRQFAHQLVKIISFEKVPQPTVRNVPNGKAIKW</sequence>
<feature type="non-terminal residue" evidence="1">
    <location>
        <position position="1"/>
    </location>
</feature>
<dbReference type="Proteomes" id="UP000324800">
    <property type="component" value="Unassembled WGS sequence"/>
</dbReference>
<dbReference type="EMBL" id="SNRW01020276">
    <property type="protein sequence ID" value="KAA6365615.1"/>
    <property type="molecule type" value="Genomic_DNA"/>
</dbReference>
<organism evidence="1 2">
    <name type="scientific">Streblomastix strix</name>
    <dbReference type="NCBI Taxonomy" id="222440"/>
    <lineage>
        <taxon>Eukaryota</taxon>
        <taxon>Metamonada</taxon>
        <taxon>Preaxostyla</taxon>
        <taxon>Oxymonadida</taxon>
        <taxon>Streblomastigidae</taxon>
        <taxon>Streblomastix</taxon>
    </lineage>
</organism>
<evidence type="ECO:0000313" key="2">
    <source>
        <dbReference type="Proteomes" id="UP000324800"/>
    </source>
</evidence>
<name>A0A5J4U7A9_9EUKA</name>
<proteinExistence type="predicted"/>
<evidence type="ECO:0008006" key="3">
    <source>
        <dbReference type="Google" id="ProtNLM"/>
    </source>
</evidence>
<protein>
    <recommendedName>
        <fullName evidence="3">SPRY domain-containing protein</fullName>
    </recommendedName>
</protein>
<accession>A0A5J4U7A9</accession>
<gene>
    <name evidence="1" type="ORF">EZS28_038857</name>
</gene>
<evidence type="ECO:0000313" key="1">
    <source>
        <dbReference type="EMBL" id="KAA6365615.1"/>
    </source>
</evidence>